<dbReference type="InterPro" id="IPR015915">
    <property type="entry name" value="Kelch-typ_b-propeller"/>
</dbReference>
<protein>
    <submittedName>
        <fullName evidence="1">Uncharacterized protein</fullName>
    </submittedName>
</protein>
<evidence type="ECO:0000313" key="1">
    <source>
        <dbReference type="EMBL" id="MDC0667371.1"/>
    </source>
</evidence>
<dbReference type="RefSeq" id="WP_271995397.1">
    <property type="nucleotide sequence ID" value="NZ_JAQNDN010000002.1"/>
</dbReference>
<dbReference type="SUPFAM" id="SSF117281">
    <property type="entry name" value="Kelch motif"/>
    <property type="match status" value="1"/>
</dbReference>
<dbReference type="EMBL" id="JAQNDN010000002">
    <property type="protein sequence ID" value="MDC0667371.1"/>
    <property type="molecule type" value="Genomic_DNA"/>
</dbReference>
<gene>
    <name evidence="1" type="ORF">POL58_06470</name>
</gene>
<keyword evidence="2" id="KW-1185">Reference proteome</keyword>
<proteinExistence type="predicted"/>
<sequence length="401" mass="43124">MPDWVVDLPAAGGWIELSASEPFEQWAAANLEPATGYLGSSPISAVRDAYCNPVFDHAGKAFYLFGGGHTDGSLNAVFKLDAATLKYSIAVPPTPPSAYPPAYTAPNSPIVYPSGATNGFFQAAETLTDPADTPYAAPFAAAQSSHTYSAMSFVDGKLTLHYGPVRDADVESGTWTYLDQNTYGPQLVTFNANYAEAVLQSGTHTANDPETGKAWTTLVAGDAGLNWRNSVLEIDPTTHTIENVVNAAWNVVGSSSIVVGGSHVYVFTPTAADSTTTITRGWRFDKATLAVEHLTLTGDLPSWPKDSPTQESIPVFYDGTKLNFWNYIVDADRDAFFRVDLEPASGTGTEADPYVLSTERDQRPVSQMPAPALTYDLTYIADWGVVLFLPRASAKLWAIKL</sequence>
<comment type="caution">
    <text evidence="1">The sequence shown here is derived from an EMBL/GenBank/DDBJ whole genome shotgun (WGS) entry which is preliminary data.</text>
</comment>
<name>A0ABT5B2S4_9BACT</name>
<dbReference type="Proteomes" id="UP001217838">
    <property type="component" value="Unassembled WGS sequence"/>
</dbReference>
<organism evidence="1 2">
    <name type="scientific">Nannocystis radixulma</name>
    <dbReference type="NCBI Taxonomy" id="2995305"/>
    <lineage>
        <taxon>Bacteria</taxon>
        <taxon>Pseudomonadati</taxon>
        <taxon>Myxococcota</taxon>
        <taxon>Polyangia</taxon>
        <taxon>Nannocystales</taxon>
        <taxon>Nannocystaceae</taxon>
        <taxon>Nannocystis</taxon>
    </lineage>
</organism>
<reference evidence="1 2" key="1">
    <citation type="submission" date="2022-11" db="EMBL/GenBank/DDBJ databases">
        <title>Minimal conservation of predation-associated metabolite biosynthetic gene clusters underscores biosynthetic potential of Myxococcota including descriptions for ten novel species: Archangium lansinium sp. nov., Myxococcus landrumus sp. nov., Nannocystis bai.</title>
        <authorList>
            <person name="Ahearne A."/>
            <person name="Stevens C."/>
            <person name="Dowd S."/>
        </authorList>
    </citation>
    <scope>NUCLEOTIDE SEQUENCE [LARGE SCALE GENOMIC DNA]</scope>
    <source>
        <strain evidence="1 2">NCELM</strain>
    </source>
</reference>
<accession>A0ABT5B2S4</accession>
<evidence type="ECO:0000313" key="2">
    <source>
        <dbReference type="Proteomes" id="UP001217838"/>
    </source>
</evidence>